<dbReference type="InterPro" id="IPR011990">
    <property type="entry name" value="TPR-like_helical_dom_sf"/>
</dbReference>
<dbReference type="PROSITE" id="PS50005">
    <property type="entry name" value="TPR"/>
    <property type="match status" value="1"/>
</dbReference>
<reference evidence="4 5" key="1">
    <citation type="submission" date="2018-06" db="EMBL/GenBank/DDBJ databases">
        <authorList>
            <consortium name="Pathogen Informatics"/>
            <person name="Doyle S."/>
        </authorList>
    </citation>
    <scope>NUCLEOTIDE SEQUENCE [LARGE SCALE GENOMIC DNA]</scope>
    <source>
        <strain evidence="4 5">NCTC12195</strain>
    </source>
</reference>
<name>A0A380FJ83_STAGA</name>
<evidence type="ECO:0000313" key="4">
    <source>
        <dbReference type="EMBL" id="SUM33234.1"/>
    </source>
</evidence>
<evidence type="ECO:0000256" key="3">
    <source>
        <dbReference type="PROSITE-ProRule" id="PRU00339"/>
    </source>
</evidence>
<keyword evidence="1" id="KW-0677">Repeat</keyword>
<dbReference type="SUPFAM" id="SSF48452">
    <property type="entry name" value="TPR-like"/>
    <property type="match status" value="1"/>
</dbReference>
<dbReference type="AlphaFoldDB" id="A0A380FJ83"/>
<dbReference type="Pfam" id="PF07719">
    <property type="entry name" value="TPR_2"/>
    <property type="match status" value="1"/>
</dbReference>
<dbReference type="Proteomes" id="UP000255277">
    <property type="component" value="Unassembled WGS sequence"/>
</dbReference>
<evidence type="ECO:0000313" key="5">
    <source>
        <dbReference type="Proteomes" id="UP000255277"/>
    </source>
</evidence>
<keyword evidence="2 3" id="KW-0802">TPR repeat</keyword>
<dbReference type="EMBL" id="UHDK01000001">
    <property type="protein sequence ID" value="SUM33234.1"/>
    <property type="molecule type" value="Genomic_DNA"/>
</dbReference>
<dbReference type="SMART" id="SM00028">
    <property type="entry name" value="TPR"/>
    <property type="match status" value="1"/>
</dbReference>
<sequence>MATWERGLSYFPNSGILNYELAIANRSLDDNEKALKYIKKALKIDPSNDDYVNLHKELSDQDDES</sequence>
<feature type="repeat" description="TPR" evidence="3">
    <location>
        <begin position="15"/>
        <end position="48"/>
    </location>
</feature>
<evidence type="ECO:0000256" key="1">
    <source>
        <dbReference type="ARBA" id="ARBA00022737"/>
    </source>
</evidence>
<gene>
    <name evidence="4" type="ORF">NCTC12195_02691</name>
</gene>
<dbReference type="InterPro" id="IPR013105">
    <property type="entry name" value="TPR_2"/>
</dbReference>
<accession>A0A380FJ83</accession>
<dbReference type="InterPro" id="IPR019734">
    <property type="entry name" value="TPR_rpt"/>
</dbReference>
<protein>
    <submittedName>
        <fullName evidence="4">Rhomboid family protein</fullName>
    </submittedName>
</protein>
<dbReference type="Gene3D" id="1.25.40.10">
    <property type="entry name" value="Tetratricopeptide repeat domain"/>
    <property type="match status" value="1"/>
</dbReference>
<organism evidence="4 5">
    <name type="scientific">Staphylococcus gallinarum</name>
    <dbReference type="NCBI Taxonomy" id="1293"/>
    <lineage>
        <taxon>Bacteria</taxon>
        <taxon>Bacillati</taxon>
        <taxon>Bacillota</taxon>
        <taxon>Bacilli</taxon>
        <taxon>Bacillales</taxon>
        <taxon>Staphylococcaceae</taxon>
        <taxon>Staphylococcus</taxon>
    </lineage>
</organism>
<evidence type="ECO:0000256" key="2">
    <source>
        <dbReference type="ARBA" id="ARBA00022803"/>
    </source>
</evidence>
<proteinExistence type="predicted"/>